<proteinExistence type="predicted"/>
<organism evidence="7 8">
    <name type="scientific">Kibdelosporangium lantanae</name>
    <dbReference type="NCBI Taxonomy" id="1497396"/>
    <lineage>
        <taxon>Bacteria</taxon>
        <taxon>Bacillati</taxon>
        <taxon>Actinomycetota</taxon>
        <taxon>Actinomycetes</taxon>
        <taxon>Pseudonocardiales</taxon>
        <taxon>Pseudonocardiaceae</taxon>
        <taxon>Kibdelosporangium</taxon>
    </lineage>
</organism>
<name>A0ABW3MIN7_9PSEU</name>
<keyword evidence="4 5" id="KW-0472">Membrane</keyword>
<evidence type="ECO:0000259" key="6">
    <source>
        <dbReference type="PROSITE" id="PS50850"/>
    </source>
</evidence>
<evidence type="ECO:0000256" key="5">
    <source>
        <dbReference type="SAM" id="Phobius"/>
    </source>
</evidence>
<reference evidence="8" key="1">
    <citation type="journal article" date="2019" name="Int. J. Syst. Evol. Microbiol.">
        <title>The Global Catalogue of Microorganisms (GCM) 10K type strain sequencing project: providing services to taxonomists for standard genome sequencing and annotation.</title>
        <authorList>
            <consortium name="The Broad Institute Genomics Platform"/>
            <consortium name="The Broad Institute Genome Sequencing Center for Infectious Disease"/>
            <person name="Wu L."/>
            <person name="Ma J."/>
        </authorList>
    </citation>
    <scope>NUCLEOTIDE SEQUENCE [LARGE SCALE GENOMIC DNA]</scope>
    <source>
        <strain evidence="8">JCM 31486</strain>
    </source>
</reference>
<evidence type="ECO:0000256" key="3">
    <source>
        <dbReference type="ARBA" id="ARBA00022989"/>
    </source>
</evidence>
<keyword evidence="3 5" id="KW-1133">Transmembrane helix</keyword>
<evidence type="ECO:0000313" key="7">
    <source>
        <dbReference type="EMBL" id="MFD1049074.1"/>
    </source>
</evidence>
<gene>
    <name evidence="7" type="ORF">ACFQ1S_27830</name>
</gene>
<dbReference type="InterPro" id="IPR036259">
    <property type="entry name" value="MFS_trans_sf"/>
</dbReference>
<keyword evidence="2 5" id="KW-0812">Transmembrane</keyword>
<feature type="transmembrane region" description="Helical" evidence="5">
    <location>
        <begin position="54"/>
        <end position="76"/>
    </location>
</feature>
<comment type="caution">
    <text evidence="7">The sequence shown here is derived from an EMBL/GenBank/DDBJ whole genome shotgun (WGS) entry which is preliminary data.</text>
</comment>
<dbReference type="Gene3D" id="1.20.1250.20">
    <property type="entry name" value="MFS general substrate transporter like domains"/>
    <property type="match status" value="1"/>
</dbReference>
<dbReference type="SUPFAM" id="SSF103473">
    <property type="entry name" value="MFS general substrate transporter"/>
    <property type="match status" value="1"/>
</dbReference>
<sequence>MISARLDHLPITPTTRRAAVVVGVGLFFEFYELFLASVLSTVLVQRFDLDKADLAPLLASTFVGMFLGALVVGRLADRFGRHPAFSNPTGVRQSGNHVWLGSLFHPAIARFSL</sequence>
<evidence type="ECO:0000256" key="4">
    <source>
        <dbReference type="ARBA" id="ARBA00023136"/>
    </source>
</evidence>
<evidence type="ECO:0000256" key="1">
    <source>
        <dbReference type="ARBA" id="ARBA00004651"/>
    </source>
</evidence>
<dbReference type="EMBL" id="JBHTIS010001960">
    <property type="protein sequence ID" value="MFD1049074.1"/>
    <property type="molecule type" value="Genomic_DNA"/>
</dbReference>
<feature type="domain" description="Major facilitator superfamily (MFS) profile" evidence="6">
    <location>
        <begin position="18"/>
        <end position="113"/>
    </location>
</feature>
<dbReference type="PROSITE" id="PS50850">
    <property type="entry name" value="MFS"/>
    <property type="match status" value="1"/>
</dbReference>
<dbReference type="InterPro" id="IPR020846">
    <property type="entry name" value="MFS_dom"/>
</dbReference>
<evidence type="ECO:0000313" key="8">
    <source>
        <dbReference type="Proteomes" id="UP001597045"/>
    </source>
</evidence>
<accession>A0ABW3MIN7</accession>
<keyword evidence="8" id="KW-1185">Reference proteome</keyword>
<comment type="subcellular location">
    <subcellularLocation>
        <location evidence="1">Cell membrane</location>
        <topology evidence="1">Multi-pass membrane protein</topology>
    </subcellularLocation>
</comment>
<evidence type="ECO:0000256" key="2">
    <source>
        <dbReference type="ARBA" id="ARBA00022692"/>
    </source>
</evidence>
<protein>
    <recommendedName>
        <fullName evidence="6">Major facilitator superfamily (MFS) profile domain-containing protein</fullName>
    </recommendedName>
</protein>
<feature type="transmembrane region" description="Helical" evidence="5">
    <location>
        <begin position="20"/>
        <end position="42"/>
    </location>
</feature>
<dbReference type="Proteomes" id="UP001597045">
    <property type="component" value="Unassembled WGS sequence"/>
</dbReference>